<feature type="domain" description="Bacteriophage tail tape measure C-terminal" evidence="1">
    <location>
        <begin position="623"/>
        <end position="695"/>
    </location>
</feature>
<comment type="caution">
    <text evidence="2">The sequence shown here is derived from an EMBL/GenBank/DDBJ whole genome shotgun (WGS) entry which is preliminary data.</text>
</comment>
<dbReference type="EMBL" id="JAHKNG010000007">
    <property type="protein sequence ID" value="MBU3029763.1"/>
    <property type="molecule type" value="Genomic_DNA"/>
</dbReference>
<protein>
    <submittedName>
        <fullName evidence="2">Phage tail tape measure protein</fullName>
    </submittedName>
</protein>
<name>A0ABS6AGX8_9RHOB</name>
<sequence>MAEKRVSVRLVAEGGRQVRAELEGVGEAGVRGFGRLSREMDLANARVAAFARRATLAAAAATAALAAAGAAMIRSGLQTVDAQAKLAQSLETTVASIQTLERAGELAGVSMSGIEQATKDLTRRLSQAAAGTGPAADALDRLGLSASNLMALPLDQRVGAINAAIADFVPAAERAAVAGQLFGEEGSIAMSRIDTATLRQATEDVLAFGVVVSEQDADQIERTNDAISRLGLIWRGVSNQLAVAAAPALEAVATALASVARTTGPVGIAIKALFDNIGRLTTYAATFAGIMFGRWVAGMAAAALSVRGVATALVVLRGALIRTGIGALIVGAGELVYQFSQLVSRVGGVGEAFQLLGDLAKEVWSRMGLGLDAAFANMAAGWESLKASGLSALEGTIAGVVSFGDRTAAIFQGAYDAAVAIWGSLPGAIGDFAFQAANGLISGVEAMLNGVVTRINTFITGLNAALALLPEWATGEGGVQIGALDPVGLARIGNPFEGAATAAGAAAADAFSAALSRTYLKPPDLGLGTMAEDARGRADGYREAAGMLADAAGRPLASWQTLRDAVTGTGSEAEAILADAASSADALAAGLNDTATAAGGAGGAARNAGAAAAAGAEQAATGWAAVTASLADYAAKARDIGGDIGQTLVGAFQSAENAVATFVKSGKLDFRDLVTSMIADLAKLAARRFILGPIANALSGALGGAGGLFADILHAGGTVGSPGPGRMVPAMAFAGAPRMHSGGWAGIKPDEVPAILQRGERVLSRREAANYGQGQSTTPAVNVTIMARDVDSFRQSRTQVAADIARAVSLGRRGM</sequence>
<dbReference type="Pfam" id="PF09718">
    <property type="entry name" value="Tape_meas_lam_C"/>
    <property type="match status" value="1"/>
</dbReference>
<evidence type="ECO:0000259" key="1">
    <source>
        <dbReference type="Pfam" id="PF09718"/>
    </source>
</evidence>
<keyword evidence="3" id="KW-1185">Reference proteome</keyword>
<dbReference type="InterPro" id="IPR006431">
    <property type="entry name" value="Phage_tape_meas_C"/>
</dbReference>
<dbReference type="Proteomes" id="UP001166191">
    <property type="component" value="Unassembled WGS sequence"/>
</dbReference>
<evidence type="ECO:0000313" key="3">
    <source>
        <dbReference type="Proteomes" id="UP001166191"/>
    </source>
</evidence>
<gene>
    <name evidence="2" type="ORF">KNW02_06455</name>
</gene>
<proteinExistence type="predicted"/>
<accession>A0ABS6AGX8</accession>
<evidence type="ECO:0000313" key="2">
    <source>
        <dbReference type="EMBL" id="MBU3029763.1"/>
    </source>
</evidence>
<reference evidence="2" key="1">
    <citation type="submission" date="2021-06" db="EMBL/GenBank/DDBJ databases">
        <title>Paracoccus bacterium XHP0099 sp. nov., isolated from the surface waters of the Yellow Sea.</title>
        <authorList>
            <person name="Xue H."/>
            <person name="Zhang D."/>
        </authorList>
    </citation>
    <scope>NUCLEOTIDE SEQUENCE</scope>
    <source>
        <strain evidence="2">XHP0099</strain>
    </source>
</reference>
<dbReference type="RefSeq" id="WP_216032440.1">
    <property type="nucleotide sequence ID" value="NZ_JAHKNG010000007.1"/>
</dbReference>
<organism evidence="2 3">
    <name type="scientific">Paracoccus marinaquae</name>
    <dbReference type="NCBI Taxonomy" id="2841926"/>
    <lineage>
        <taxon>Bacteria</taxon>
        <taxon>Pseudomonadati</taxon>
        <taxon>Pseudomonadota</taxon>
        <taxon>Alphaproteobacteria</taxon>
        <taxon>Rhodobacterales</taxon>
        <taxon>Paracoccaceae</taxon>
        <taxon>Paracoccus</taxon>
    </lineage>
</organism>